<keyword evidence="1" id="KW-0812">Transmembrane</keyword>
<organism evidence="2 3">
    <name type="scientific">Pedobacter ureilyticus</name>
    <dbReference type="NCBI Taxonomy" id="1393051"/>
    <lineage>
        <taxon>Bacteria</taxon>
        <taxon>Pseudomonadati</taxon>
        <taxon>Bacteroidota</taxon>
        <taxon>Sphingobacteriia</taxon>
        <taxon>Sphingobacteriales</taxon>
        <taxon>Sphingobacteriaceae</taxon>
        <taxon>Pedobacter</taxon>
    </lineage>
</organism>
<feature type="transmembrane region" description="Helical" evidence="1">
    <location>
        <begin position="45"/>
        <end position="64"/>
    </location>
</feature>
<reference evidence="2 3" key="1">
    <citation type="submission" date="2024-12" db="EMBL/GenBank/DDBJ databases">
        <authorList>
            <person name="Hu S."/>
        </authorList>
    </citation>
    <scope>NUCLEOTIDE SEQUENCE [LARGE SCALE GENOMIC DNA]</scope>
    <source>
        <strain evidence="2 3">THG-T11</strain>
    </source>
</reference>
<evidence type="ECO:0000313" key="2">
    <source>
        <dbReference type="EMBL" id="MFN0255707.1"/>
    </source>
</evidence>
<comment type="caution">
    <text evidence="2">The sequence shown here is derived from an EMBL/GenBank/DDBJ whole genome shotgun (WGS) entry which is preliminary data.</text>
</comment>
<dbReference type="RefSeq" id="WP_138722835.1">
    <property type="nucleotide sequence ID" value="NZ_SSHJ02000006.1"/>
</dbReference>
<keyword evidence="1" id="KW-1133">Transmembrane helix</keyword>
<gene>
    <name evidence="2" type="ORF">E6A44_008995</name>
</gene>
<feature type="transmembrane region" description="Helical" evidence="1">
    <location>
        <begin position="12"/>
        <end position="33"/>
    </location>
</feature>
<name>A0ABW9J593_9SPHI</name>
<proteinExistence type="predicted"/>
<evidence type="ECO:0000256" key="1">
    <source>
        <dbReference type="SAM" id="Phobius"/>
    </source>
</evidence>
<dbReference type="Pfam" id="PF09527">
    <property type="entry name" value="ATPase_gene1"/>
    <property type="match status" value="1"/>
</dbReference>
<sequence>MIDPKNKPTPNYIKYSAIAFQMLATIGVFAFVGYKIDEHQGIENFLYTALLGIVGVAASLYQVIRSLNKDR</sequence>
<keyword evidence="3" id="KW-1185">Reference proteome</keyword>
<keyword evidence="1" id="KW-0472">Membrane</keyword>
<dbReference type="InterPro" id="IPR032820">
    <property type="entry name" value="ATPase_put"/>
</dbReference>
<protein>
    <submittedName>
        <fullName evidence="2">AtpZ/AtpI family protein</fullName>
    </submittedName>
</protein>
<dbReference type="Proteomes" id="UP001517247">
    <property type="component" value="Unassembled WGS sequence"/>
</dbReference>
<accession>A0ABW9J593</accession>
<dbReference type="EMBL" id="SSHJ02000006">
    <property type="protein sequence ID" value="MFN0255707.1"/>
    <property type="molecule type" value="Genomic_DNA"/>
</dbReference>
<evidence type="ECO:0000313" key="3">
    <source>
        <dbReference type="Proteomes" id="UP001517247"/>
    </source>
</evidence>